<dbReference type="EC" id="2.7.7.65" evidence="2"/>
<sequence>MTHYYLLYFVVVGVFFVEAIAFYAAWRLNESEYGTRDWAIYAAIIATGTGIVNVGFMLNSHVDPFAKQLSESLWYLGTVANGTAFYFLWRGVRRFLGEPKIPGVTAFNTLLVCTVGVTAHGVFGLPNSWLAMLISIIIGAFCSLIFLTFQRSHHLHHSLRVIMLITFGYMALLWGARGIAIFLDPTRDHHGAVDSVVIYMSILVSILNACGLILLTNERLHQRLRTQATRDPLTGLLNRRAFLDISQSLIAHANRHQLNVGIALLDLDHFKRVNDEYGHLAGDHALKRFGELVRQCLREEDTICRYGGEEFVALLPDVTPVELRNIMERIRREVAQQADHELPTTVSIGSYLCAPDSLRLQEMIATADRALYSAKRAGRNQVATADLTDPSPA</sequence>
<evidence type="ECO:0000256" key="4">
    <source>
        <dbReference type="SAM" id="Phobius"/>
    </source>
</evidence>
<protein>
    <recommendedName>
        <fullName evidence="2">diguanylate cyclase</fullName>
        <ecNumber evidence="2">2.7.7.65</ecNumber>
    </recommendedName>
</protein>
<evidence type="ECO:0000256" key="1">
    <source>
        <dbReference type="ARBA" id="ARBA00001946"/>
    </source>
</evidence>
<dbReference type="PANTHER" id="PTHR45138:SF9">
    <property type="entry name" value="DIGUANYLATE CYCLASE DGCM-RELATED"/>
    <property type="match status" value="1"/>
</dbReference>
<dbReference type="GO" id="GO:0052621">
    <property type="term" value="F:diguanylate cyclase activity"/>
    <property type="evidence" value="ECO:0007669"/>
    <property type="project" value="UniProtKB-EC"/>
</dbReference>
<feature type="transmembrane region" description="Helical" evidence="4">
    <location>
        <begin position="195"/>
        <end position="215"/>
    </location>
</feature>
<dbReference type="NCBIfam" id="TIGR00254">
    <property type="entry name" value="GGDEF"/>
    <property type="match status" value="1"/>
</dbReference>
<dbReference type="Proteomes" id="UP000559987">
    <property type="component" value="Unassembled WGS sequence"/>
</dbReference>
<dbReference type="Gene3D" id="3.30.70.270">
    <property type="match status" value="1"/>
</dbReference>
<evidence type="ECO:0000313" key="7">
    <source>
        <dbReference type="Proteomes" id="UP000559987"/>
    </source>
</evidence>
<comment type="cofactor">
    <cofactor evidence="1">
        <name>Mg(2+)</name>
        <dbReference type="ChEBI" id="CHEBI:18420"/>
    </cofactor>
</comment>
<dbReference type="AlphaFoldDB" id="A0A839UHZ0"/>
<accession>A0A839UHZ0</accession>
<organism evidence="6 7">
    <name type="scientific">Simiduia aestuariiviva</name>
    <dbReference type="NCBI Taxonomy" id="1510459"/>
    <lineage>
        <taxon>Bacteria</taxon>
        <taxon>Pseudomonadati</taxon>
        <taxon>Pseudomonadota</taxon>
        <taxon>Gammaproteobacteria</taxon>
        <taxon>Cellvibrionales</taxon>
        <taxon>Cellvibrionaceae</taxon>
        <taxon>Simiduia</taxon>
    </lineage>
</organism>
<comment type="caution">
    <text evidence="6">The sequence shown here is derived from an EMBL/GenBank/DDBJ whole genome shotgun (WGS) entry which is preliminary data.</text>
</comment>
<dbReference type="SUPFAM" id="SSF55073">
    <property type="entry name" value="Nucleotide cyclase"/>
    <property type="match status" value="1"/>
</dbReference>
<dbReference type="GO" id="GO:1902201">
    <property type="term" value="P:negative regulation of bacterial-type flagellum-dependent cell motility"/>
    <property type="evidence" value="ECO:0007669"/>
    <property type="project" value="TreeGrafter"/>
</dbReference>
<evidence type="ECO:0000256" key="3">
    <source>
        <dbReference type="ARBA" id="ARBA00034247"/>
    </source>
</evidence>
<reference evidence="6 7" key="1">
    <citation type="submission" date="2020-08" db="EMBL/GenBank/DDBJ databases">
        <title>Genomic Encyclopedia of Type Strains, Phase III (KMG-III): the genomes of soil and plant-associated and newly described type strains.</title>
        <authorList>
            <person name="Whitman W."/>
        </authorList>
    </citation>
    <scope>NUCLEOTIDE SEQUENCE [LARGE SCALE GENOMIC DNA]</scope>
    <source>
        <strain evidence="6 7">CECT 8571</strain>
    </source>
</reference>
<name>A0A839UHZ0_9GAMM</name>
<evidence type="ECO:0000256" key="2">
    <source>
        <dbReference type="ARBA" id="ARBA00012528"/>
    </source>
</evidence>
<dbReference type="RefSeq" id="WP_183908557.1">
    <property type="nucleotide sequence ID" value="NZ_JACHXZ010000001.1"/>
</dbReference>
<dbReference type="GO" id="GO:0005886">
    <property type="term" value="C:plasma membrane"/>
    <property type="evidence" value="ECO:0007669"/>
    <property type="project" value="TreeGrafter"/>
</dbReference>
<dbReference type="InterPro" id="IPR029787">
    <property type="entry name" value="Nucleotide_cyclase"/>
</dbReference>
<feature type="domain" description="GGDEF" evidence="5">
    <location>
        <begin position="258"/>
        <end position="387"/>
    </location>
</feature>
<proteinExistence type="predicted"/>
<dbReference type="GO" id="GO:0043709">
    <property type="term" value="P:cell adhesion involved in single-species biofilm formation"/>
    <property type="evidence" value="ECO:0007669"/>
    <property type="project" value="TreeGrafter"/>
</dbReference>
<evidence type="ECO:0000313" key="6">
    <source>
        <dbReference type="EMBL" id="MBB3167654.1"/>
    </source>
</evidence>
<feature type="transmembrane region" description="Helical" evidence="4">
    <location>
        <begin position="161"/>
        <end position="183"/>
    </location>
</feature>
<feature type="transmembrane region" description="Helical" evidence="4">
    <location>
        <begin position="6"/>
        <end position="26"/>
    </location>
</feature>
<dbReference type="CDD" id="cd01949">
    <property type="entry name" value="GGDEF"/>
    <property type="match status" value="1"/>
</dbReference>
<dbReference type="PANTHER" id="PTHR45138">
    <property type="entry name" value="REGULATORY COMPONENTS OF SENSORY TRANSDUCTION SYSTEM"/>
    <property type="match status" value="1"/>
</dbReference>
<feature type="transmembrane region" description="Helical" evidence="4">
    <location>
        <begin position="72"/>
        <end position="89"/>
    </location>
</feature>
<dbReference type="EMBL" id="JACHXZ010000001">
    <property type="protein sequence ID" value="MBB3167654.1"/>
    <property type="molecule type" value="Genomic_DNA"/>
</dbReference>
<feature type="transmembrane region" description="Helical" evidence="4">
    <location>
        <begin position="38"/>
        <end position="60"/>
    </location>
</feature>
<dbReference type="InterPro" id="IPR043128">
    <property type="entry name" value="Rev_trsase/Diguanyl_cyclase"/>
</dbReference>
<keyword evidence="4" id="KW-1133">Transmembrane helix</keyword>
<feature type="transmembrane region" description="Helical" evidence="4">
    <location>
        <begin position="101"/>
        <end position="123"/>
    </location>
</feature>
<feature type="transmembrane region" description="Helical" evidence="4">
    <location>
        <begin position="129"/>
        <end position="149"/>
    </location>
</feature>
<gene>
    <name evidence="6" type="ORF">FHS30_000830</name>
</gene>
<keyword evidence="4" id="KW-0472">Membrane</keyword>
<keyword evidence="7" id="KW-1185">Reference proteome</keyword>
<keyword evidence="4" id="KW-0812">Transmembrane</keyword>
<dbReference type="PROSITE" id="PS50887">
    <property type="entry name" value="GGDEF"/>
    <property type="match status" value="1"/>
</dbReference>
<dbReference type="InterPro" id="IPR050469">
    <property type="entry name" value="Diguanylate_Cyclase"/>
</dbReference>
<dbReference type="FunFam" id="3.30.70.270:FF:000001">
    <property type="entry name" value="Diguanylate cyclase domain protein"/>
    <property type="match status" value="1"/>
</dbReference>
<comment type="catalytic activity">
    <reaction evidence="3">
        <text>2 GTP = 3',3'-c-di-GMP + 2 diphosphate</text>
        <dbReference type="Rhea" id="RHEA:24898"/>
        <dbReference type="ChEBI" id="CHEBI:33019"/>
        <dbReference type="ChEBI" id="CHEBI:37565"/>
        <dbReference type="ChEBI" id="CHEBI:58805"/>
        <dbReference type="EC" id="2.7.7.65"/>
    </reaction>
</comment>
<dbReference type="SMART" id="SM00267">
    <property type="entry name" value="GGDEF"/>
    <property type="match status" value="1"/>
</dbReference>
<dbReference type="Pfam" id="PF00990">
    <property type="entry name" value="GGDEF"/>
    <property type="match status" value="1"/>
</dbReference>
<evidence type="ECO:0000259" key="5">
    <source>
        <dbReference type="PROSITE" id="PS50887"/>
    </source>
</evidence>
<dbReference type="InterPro" id="IPR000160">
    <property type="entry name" value="GGDEF_dom"/>
</dbReference>